<comment type="caution">
    <text evidence="2">The sequence shown here is derived from an EMBL/GenBank/DDBJ whole genome shotgun (WGS) entry which is preliminary data.</text>
</comment>
<feature type="signal peptide" evidence="1">
    <location>
        <begin position="1"/>
        <end position="19"/>
    </location>
</feature>
<evidence type="ECO:0000313" key="3">
    <source>
        <dbReference type="Proteomes" id="UP001138894"/>
    </source>
</evidence>
<reference evidence="2" key="1">
    <citation type="submission" date="2021-04" db="EMBL/GenBank/DDBJ databases">
        <authorList>
            <person name="Pira H."/>
            <person name="Risdian C."/>
            <person name="Wink J."/>
        </authorList>
    </citation>
    <scope>NUCLEOTIDE SEQUENCE</scope>
    <source>
        <strain evidence="2">WHY3</strain>
    </source>
</reference>
<dbReference type="EMBL" id="JAGSPD010000010">
    <property type="protein sequence ID" value="MBV7270003.1"/>
    <property type="molecule type" value="Genomic_DNA"/>
</dbReference>
<name>A0A9X1FBL0_9FLAO</name>
<evidence type="ECO:0000313" key="2">
    <source>
        <dbReference type="EMBL" id="MBV7270003.1"/>
    </source>
</evidence>
<proteinExistence type="predicted"/>
<keyword evidence="3" id="KW-1185">Reference proteome</keyword>
<gene>
    <name evidence="2" type="ORF">KCG49_12460</name>
</gene>
<dbReference type="AlphaFoldDB" id="A0A9X1FBL0"/>
<accession>A0A9X1FBL0</accession>
<feature type="chain" id="PRO_5040911611" description="Tetratricopeptide repeat protein" evidence="1">
    <location>
        <begin position="20"/>
        <end position="291"/>
    </location>
</feature>
<sequence>MKKKITFLLLGIFYQFIFAQNNNPYQPDFRNEDFGKVIETAKKQLKINSKDSMANYYMAFSYANLKQHKKAIENFEIAKKSGLKGPYVLLWLAKSYVAENDNEKALRELEALDSLQVGFSRQLDDAIFNSLRDNERFKTISKNMYKRANPCKFDENYRKFDFWFGEWEVYSQGQKIAESSITNTNGDCGILENWRPTNSNGGNSISYYDSTDKKWKQNWVANGSVSHYEEPENYKDGNMQLIAKSDNVWYKMVYTRNEAEDTVRQTLESSTDEGETWTISFNGLYKRKQKD</sequence>
<dbReference type="Proteomes" id="UP001138894">
    <property type="component" value="Unassembled WGS sequence"/>
</dbReference>
<protein>
    <recommendedName>
        <fullName evidence="4">Tetratricopeptide repeat protein</fullName>
    </recommendedName>
</protein>
<keyword evidence="1" id="KW-0732">Signal</keyword>
<evidence type="ECO:0000256" key="1">
    <source>
        <dbReference type="SAM" id="SignalP"/>
    </source>
</evidence>
<evidence type="ECO:0008006" key="4">
    <source>
        <dbReference type="Google" id="ProtNLM"/>
    </source>
</evidence>
<dbReference type="RefSeq" id="WP_218546933.1">
    <property type="nucleotide sequence ID" value="NZ_JAGSPD010000010.1"/>
</dbReference>
<organism evidence="2 3">
    <name type="scientific">Winogradskyella luteola</name>
    <dbReference type="NCBI Taxonomy" id="2828330"/>
    <lineage>
        <taxon>Bacteria</taxon>
        <taxon>Pseudomonadati</taxon>
        <taxon>Bacteroidota</taxon>
        <taxon>Flavobacteriia</taxon>
        <taxon>Flavobacteriales</taxon>
        <taxon>Flavobacteriaceae</taxon>
        <taxon>Winogradskyella</taxon>
    </lineage>
</organism>